<dbReference type="AlphaFoldDB" id="A0A2P7SD85"/>
<organism evidence="1 2">
    <name type="scientific">Kumtagia ephedrae</name>
    <dbReference type="NCBI Taxonomy" id="2116701"/>
    <lineage>
        <taxon>Bacteria</taxon>
        <taxon>Pseudomonadati</taxon>
        <taxon>Pseudomonadota</taxon>
        <taxon>Alphaproteobacteria</taxon>
        <taxon>Hyphomicrobiales</taxon>
        <taxon>Phyllobacteriaceae</taxon>
        <taxon>Kumtagia</taxon>
    </lineage>
</organism>
<proteinExistence type="predicted"/>
<reference evidence="1 2" key="1">
    <citation type="submission" date="2018-03" db="EMBL/GenBank/DDBJ databases">
        <title>The draft genome of Mesorhizobium sp. 6GN-30.</title>
        <authorList>
            <person name="Liu L."/>
            <person name="Li L."/>
            <person name="Wang T."/>
            <person name="Zhang X."/>
            <person name="Liang L."/>
        </authorList>
    </citation>
    <scope>NUCLEOTIDE SEQUENCE [LARGE SCALE GENOMIC DNA]</scope>
    <source>
        <strain evidence="1 2">6GN30</strain>
    </source>
</reference>
<name>A0A2P7SD85_9HYPH</name>
<dbReference type="Proteomes" id="UP000241229">
    <property type="component" value="Unassembled WGS sequence"/>
</dbReference>
<sequence>MSHPPDHFEYDIAFSFHSKDEGTATALNDLLQDRVKTFIYSARQKEIAGTDGQESFSAVYGEKARLVVVFYREEWGQTPFTRIEMDAIKNRSLQDGWDFTVFIPTEMPAKMPAWVPKTRLYVGLERWGLTGAASVVEERLRERGGEPKVESLTDRAARFSRATKLKEQQRQFLNSDHGVKAATDAYAVLTTALEEGCKAIGEAEPSISLRVQTSQQFRIVNGYGPVHLIVSWRPHYANSLEEIFLQAEYYKGFPKGIPGFYGSFNEARQLRNLKFRYELLSSDRHGYVDNKSPRRDFSAAELGEHLLRNFLDLADKHHRDR</sequence>
<comment type="caution">
    <text evidence="1">The sequence shown here is derived from an EMBL/GenBank/DDBJ whole genome shotgun (WGS) entry which is preliminary data.</text>
</comment>
<gene>
    <name evidence="1" type="ORF">C7I84_10815</name>
</gene>
<evidence type="ECO:0000313" key="1">
    <source>
        <dbReference type="EMBL" id="PSJ60472.1"/>
    </source>
</evidence>
<protein>
    <recommendedName>
        <fullName evidence="3">TIR domain-containing protein</fullName>
    </recommendedName>
</protein>
<evidence type="ECO:0000313" key="2">
    <source>
        <dbReference type="Proteomes" id="UP000241229"/>
    </source>
</evidence>
<accession>A0A2P7SD85</accession>
<dbReference type="OrthoDB" id="8203997at2"/>
<dbReference type="RefSeq" id="WP_106772197.1">
    <property type="nucleotide sequence ID" value="NZ_PXYK01000009.1"/>
</dbReference>
<dbReference type="EMBL" id="PXYK01000009">
    <property type="protein sequence ID" value="PSJ60472.1"/>
    <property type="molecule type" value="Genomic_DNA"/>
</dbReference>
<evidence type="ECO:0008006" key="3">
    <source>
        <dbReference type="Google" id="ProtNLM"/>
    </source>
</evidence>
<keyword evidence="2" id="KW-1185">Reference proteome</keyword>